<proteinExistence type="predicted"/>
<organism evidence="1 2">
    <name type="scientific">Bacillus spizizenii (strain DSM 15029 / JCM 12233 / NBRC 101239 / NRRL B-23049 / TU-B-10)</name>
    <name type="common">Bacillus subtilis subsp. spizizenii</name>
    <dbReference type="NCBI Taxonomy" id="1052585"/>
    <lineage>
        <taxon>Bacteria</taxon>
        <taxon>Bacillati</taxon>
        <taxon>Bacillota</taxon>
        <taxon>Bacilli</taxon>
        <taxon>Bacillales</taxon>
        <taxon>Bacillaceae</taxon>
        <taxon>Bacillus</taxon>
    </lineage>
</organism>
<gene>
    <name evidence="1" type="ordered locus">GYO_2663</name>
</gene>
<protein>
    <submittedName>
        <fullName evidence="1">Uncharacterized protein</fullName>
    </submittedName>
</protein>
<evidence type="ECO:0000313" key="1">
    <source>
        <dbReference type="EMBL" id="AEP87276.1"/>
    </source>
</evidence>
<dbReference type="HOGENOM" id="CLU_3304987_0_0_9"/>
<dbReference type="KEGG" id="bst:GYO_2663"/>
<sequence>MAQPSFFIHSFIHARFKAYIHRRQLEIVSAVYLLNEVKP</sequence>
<accession>G4NX88</accession>
<dbReference type="Proteomes" id="UP000002651">
    <property type="component" value="Chromosome"/>
</dbReference>
<dbReference type="EMBL" id="CP002905">
    <property type="protein sequence ID" value="AEP87276.1"/>
    <property type="molecule type" value="Genomic_DNA"/>
</dbReference>
<name>G4NX88_BACS4</name>
<evidence type="ECO:0000313" key="2">
    <source>
        <dbReference type="Proteomes" id="UP000002651"/>
    </source>
</evidence>
<reference evidence="1 2" key="1">
    <citation type="journal article" date="2012" name="J. Bacteriol.">
        <title>Whole-genome sequences of Bacillus subtilis and close relatives.</title>
        <authorList>
            <person name="Earl A.M."/>
            <person name="Eppinger M."/>
            <person name="Fricke W.F."/>
            <person name="Rosovitz M.J."/>
            <person name="Rasko D.A."/>
            <person name="Daugherty S."/>
            <person name="Losick R."/>
            <person name="Kolter R."/>
            <person name="Ravel J."/>
        </authorList>
    </citation>
    <scope>NUCLEOTIDE SEQUENCE [LARGE SCALE GENOMIC DNA]</scope>
    <source>
        <strain evidence="2">DSM 15029 / JCM 12233 / NBRC 101239 / NRRL B-23049 / TU-B-10</strain>
    </source>
</reference>
<dbReference type="AlphaFoldDB" id="G4NX88"/>
<keyword evidence="2" id="KW-1185">Reference proteome</keyword>